<dbReference type="CDD" id="cd07012">
    <property type="entry name" value="PBP2_Bug_TTT"/>
    <property type="match status" value="1"/>
</dbReference>
<feature type="signal peptide" evidence="2">
    <location>
        <begin position="1"/>
        <end position="21"/>
    </location>
</feature>
<dbReference type="Pfam" id="PF03401">
    <property type="entry name" value="TctC"/>
    <property type="match status" value="1"/>
</dbReference>
<dbReference type="PIRSF" id="PIRSF017082">
    <property type="entry name" value="YflP"/>
    <property type="match status" value="1"/>
</dbReference>
<dbReference type="Gene3D" id="3.40.190.10">
    <property type="entry name" value="Periplasmic binding protein-like II"/>
    <property type="match status" value="1"/>
</dbReference>
<organism evidence="3 4">
    <name type="scientific">Hylemonella gracilis</name>
    <dbReference type="NCBI Taxonomy" id="80880"/>
    <lineage>
        <taxon>Bacteria</taxon>
        <taxon>Pseudomonadati</taxon>
        <taxon>Pseudomonadota</taxon>
        <taxon>Betaproteobacteria</taxon>
        <taxon>Burkholderiales</taxon>
        <taxon>Comamonadaceae</taxon>
        <taxon>Hylemonella</taxon>
    </lineage>
</organism>
<evidence type="ECO:0000313" key="3">
    <source>
        <dbReference type="EMBL" id="QBK04383.1"/>
    </source>
</evidence>
<keyword evidence="2" id="KW-0732">Signal</keyword>
<dbReference type="SUPFAM" id="SSF53850">
    <property type="entry name" value="Periplasmic binding protein-like II"/>
    <property type="match status" value="1"/>
</dbReference>
<evidence type="ECO:0000256" key="1">
    <source>
        <dbReference type="ARBA" id="ARBA00006987"/>
    </source>
</evidence>
<dbReference type="EMBL" id="CP031395">
    <property type="protein sequence ID" value="QBK04383.1"/>
    <property type="molecule type" value="Genomic_DNA"/>
</dbReference>
<dbReference type="KEGG" id="hgr:DW355_05925"/>
<dbReference type="OrthoDB" id="8678477at2"/>
<dbReference type="AlphaFoldDB" id="A0A4P6UHJ7"/>
<reference evidence="3 4" key="1">
    <citation type="submission" date="2018-07" db="EMBL/GenBank/DDBJ databases">
        <title>Exploring interactions and the metabolic potential of the ultra-small soil bacteria Hylemonella gracilis.</title>
        <authorList>
            <person name="Tyc O."/>
            <person name="Kulkarni P."/>
            <person name="Gawehns F."/>
            <person name="Hundscheid M."/>
            <person name="Zweers H."/>
            <person name="Garbeva P."/>
        </authorList>
    </citation>
    <scope>NUCLEOTIDE SEQUENCE [LARGE SCALE GENOMIC DNA]</scope>
    <source>
        <strain evidence="3 4">NS1</strain>
    </source>
</reference>
<comment type="similarity">
    <text evidence="1">Belongs to the UPF0065 (bug) family.</text>
</comment>
<gene>
    <name evidence="3" type="ORF">DW355_05925</name>
</gene>
<feature type="chain" id="PRO_5020935603" evidence="2">
    <location>
        <begin position="22"/>
        <end position="322"/>
    </location>
</feature>
<evidence type="ECO:0000256" key="2">
    <source>
        <dbReference type="SAM" id="SignalP"/>
    </source>
</evidence>
<accession>A0A4P6UHJ7</accession>
<dbReference type="PANTHER" id="PTHR42928:SF5">
    <property type="entry name" value="BLR1237 PROTEIN"/>
    <property type="match status" value="1"/>
</dbReference>
<dbReference type="PROSITE" id="PS51257">
    <property type="entry name" value="PROKAR_LIPOPROTEIN"/>
    <property type="match status" value="1"/>
</dbReference>
<dbReference type="Gene3D" id="3.40.190.150">
    <property type="entry name" value="Bordetella uptake gene, domain 1"/>
    <property type="match status" value="1"/>
</dbReference>
<proteinExistence type="inferred from homology"/>
<protein>
    <submittedName>
        <fullName evidence="3">Tripartite tricarboxylate transporter substrate binding protein</fullName>
    </submittedName>
</protein>
<name>A0A4P6UHJ7_9BURK</name>
<dbReference type="InterPro" id="IPR042100">
    <property type="entry name" value="Bug_dom1"/>
</dbReference>
<dbReference type="InterPro" id="IPR005064">
    <property type="entry name" value="BUG"/>
</dbReference>
<dbReference type="RefSeq" id="WP_131278424.1">
    <property type="nucleotide sequence ID" value="NZ_CP031395.1"/>
</dbReference>
<dbReference type="Proteomes" id="UP000292939">
    <property type="component" value="Chromosome"/>
</dbReference>
<dbReference type="PANTHER" id="PTHR42928">
    <property type="entry name" value="TRICARBOXYLATE-BINDING PROTEIN"/>
    <property type="match status" value="1"/>
</dbReference>
<evidence type="ECO:0000313" key="4">
    <source>
        <dbReference type="Proteomes" id="UP000292939"/>
    </source>
</evidence>
<sequence>MKFKSLTAVLGAALACMPVLAQSNWPAKPITMVVGFAAGGATDAVARIIAKHLGDELKTNVVVDNKAGAGGNIATELVARAEADGYTILLGSVGSLTVAPHLVAKLPYKPLEDFAPVTMAVVFSNVLVVKPDLPVHTLAEYIALAKKEPGKLSYASPGIGGAGHLAGELLKLRAGIDVTHVAFKGGGPAMLALLGGQIDSFMSTPPTAGPHIKTGKVRALATTGAKRDPLMPDVPTVAEQGFPGFDTLNWYAYVVPVKTPKPIVERFSKALVKILSNPDVVRELELKGLSPSPGTPAELAAYMKREYDTWAEVVSKAGIKPE</sequence>